<dbReference type="RefSeq" id="WP_241446910.1">
    <property type="nucleotide sequence ID" value="NZ_JAKZHW010000001.1"/>
</dbReference>
<dbReference type="CDD" id="cd04166">
    <property type="entry name" value="CysN_ATPS"/>
    <property type="match status" value="1"/>
</dbReference>
<keyword evidence="5 6" id="KW-0342">GTP-binding</keyword>
<keyword evidence="2 6" id="KW-0548">Nucleotidyltransferase</keyword>
<dbReference type="CDD" id="cd04095">
    <property type="entry name" value="CysN_NoDQ_III"/>
    <property type="match status" value="1"/>
</dbReference>
<keyword evidence="1 6" id="KW-0808">Transferase</keyword>
<keyword evidence="3 6" id="KW-0547">Nucleotide-binding</keyword>
<feature type="binding site" evidence="6">
    <location>
        <begin position="171"/>
        <end position="174"/>
    </location>
    <ligand>
        <name>GTP</name>
        <dbReference type="ChEBI" id="CHEBI:37565"/>
    </ligand>
</feature>
<dbReference type="InterPro" id="IPR009000">
    <property type="entry name" value="Transl_B-barrel_sf"/>
</dbReference>
<feature type="binding site" evidence="6">
    <location>
        <begin position="116"/>
        <end position="120"/>
    </location>
    <ligand>
        <name>GTP</name>
        <dbReference type="ChEBI" id="CHEBI:37565"/>
    </ligand>
</feature>
<dbReference type="InterPro" id="IPR009001">
    <property type="entry name" value="Transl_elong_EF1A/Init_IF2_C"/>
</dbReference>
<dbReference type="Proteomes" id="UP001203058">
    <property type="component" value="Unassembled WGS sequence"/>
</dbReference>
<dbReference type="PRINTS" id="PR00315">
    <property type="entry name" value="ELONGATNFCT"/>
</dbReference>
<dbReference type="InterPro" id="IPR011779">
    <property type="entry name" value="SO4_adenylTrfase_lsu"/>
</dbReference>
<comment type="subunit">
    <text evidence="6">Heterodimer composed of CysD, the smaller subunit, and CysN.</text>
</comment>
<comment type="similarity">
    <text evidence="6">Belongs to the TRAFAC class translation factor GTPase superfamily. Classic translation factor GTPase family. CysN/NodQ subfamily.</text>
</comment>
<dbReference type="NCBIfam" id="TIGR02034">
    <property type="entry name" value="CysN"/>
    <property type="match status" value="1"/>
</dbReference>
<dbReference type="Pfam" id="PF22594">
    <property type="entry name" value="GTP-eEF1A_C"/>
    <property type="match status" value="1"/>
</dbReference>
<dbReference type="SUPFAM" id="SSF50447">
    <property type="entry name" value="Translation proteins"/>
    <property type="match status" value="1"/>
</dbReference>
<reference evidence="8 9" key="1">
    <citation type="submission" date="2022-03" db="EMBL/GenBank/DDBJ databases">
        <authorList>
            <person name="Jo J.-H."/>
            <person name="Im W.-T."/>
        </authorList>
    </citation>
    <scope>NUCLEOTIDE SEQUENCE [LARGE SCALE GENOMIC DNA]</scope>
    <source>
        <strain evidence="8 9">SM33</strain>
    </source>
</reference>
<proteinExistence type="inferred from homology"/>
<keyword evidence="9" id="KW-1185">Reference proteome</keyword>
<evidence type="ECO:0000256" key="5">
    <source>
        <dbReference type="ARBA" id="ARBA00023134"/>
    </source>
</evidence>
<feature type="domain" description="Tr-type G" evidence="7">
    <location>
        <begin position="28"/>
        <end position="242"/>
    </location>
</feature>
<evidence type="ECO:0000256" key="6">
    <source>
        <dbReference type="HAMAP-Rule" id="MF_00062"/>
    </source>
</evidence>
<dbReference type="Pfam" id="PF00009">
    <property type="entry name" value="GTP_EFTU"/>
    <property type="match status" value="1"/>
</dbReference>
<name>A0ABS9VMA6_9SPHN</name>
<keyword evidence="4 6" id="KW-0067">ATP-binding</keyword>
<evidence type="ECO:0000256" key="4">
    <source>
        <dbReference type="ARBA" id="ARBA00022840"/>
    </source>
</evidence>
<evidence type="ECO:0000256" key="2">
    <source>
        <dbReference type="ARBA" id="ARBA00022695"/>
    </source>
</evidence>
<dbReference type="InterPro" id="IPR050100">
    <property type="entry name" value="TRAFAC_GTPase_members"/>
</dbReference>
<evidence type="ECO:0000256" key="1">
    <source>
        <dbReference type="ARBA" id="ARBA00022679"/>
    </source>
</evidence>
<dbReference type="InterPro" id="IPR044139">
    <property type="entry name" value="CysN_NoDQ_III"/>
</dbReference>
<dbReference type="EMBL" id="JAKZHW010000001">
    <property type="protein sequence ID" value="MCH8616090.1"/>
    <property type="molecule type" value="Genomic_DNA"/>
</dbReference>
<dbReference type="SUPFAM" id="SSF52540">
    <property type="entry name" value="P-loop containing nucleoside triphosphate hydrolases"/>
    <property type="match status" value="1"/>
</dbReference>
<sequence>MATLLKPVDAAEAAREELERWIDATQKKSLLRFITCGSVDDGKSTLIGRLLYDSKMLFEDQLSTLASDSKKQGTQGEALDFALLVDGLAAEREQGITIDVAYRFFATEKRKFIVADTPGHEQYTRNMVTGASTADLAVILIDARKGVLTQTKRHSFLVHLLGIRNVVLAVNKMDLVGYDQSVFDRIVDDYAAFAGEAGIAAFTAIPVSGLNGDNITARSDAMEWYAGPALLEHLETVPAAQREAVDEPFRLAMQWVSRPSQNFRGYTGRIASGRVRIGDAVAVLPAGRTSFVERIVTFEGDLDQAVAGQSVTLTLTDEIDCSRGDLIAAADDPSEPVGRIGASLVWMSDEKLVPHRSYWLKVGTQTVSASVDVVDSIIDVNTLETRGGDRLDLNDIGKVSIDLDRAIPGVRYADNRKLGGFILIDKMSHATVAAGLIESFPANAVKASRGGAASSTITWVTGAARNQWASNAAAQLKGQGRHVSIIDEAAIAAFPKGDPVTTAREAAKLLSAAGVQVLVTIEAIRDEARPGRIVEASHEEDGGGEWVI</sequence>
<evidence type="ECO:0000259" key="7">
    <source>
        <dbReference type="PROSITE" id="PS51722"/>
    </source>
</evidence>
<evidence type="ECO:0000313" key="9">
    <source>
        <dbReference type="Proteomes" id="UP001203058"/>
    </source>
</evidence>
<dbReference type="PROSITE" id="PS00301">
    <property type="entry name" value="G_TR_1"/>
    <property type="match status" value="1"/>
</dbReference>
<dbReference type="InterPro" id="IPR041757">
    <property type="entry name" value="CysN_GTP-bd"/>
</dbReference>
<dbReference type="PANTHER" id="PTHR23115">
    <property type="entry name" value="TRANSLATION FACTOR"/>
    <property type="match status" value="1"/>
</dbReference>
<dbReference type="InterPro" id="IPR000795">
    <property type="entry name" value="T_Tr_GTP-bd_dom"/>
</dbReference>
<dbReference type="HAMAP" id="MF_00062">
    <property type="entry name" value="Sulf_adenylyltr_sub1"/>
    <property type="match status" value="1"/>
</dbReference>
<dbReference type="EC" id="2.7.7.4" evidence="6"/>
<dbReference type="NCBIfam" id="NF003478">
    <property type="entry name" value="PRK05124.1"/>
    <property type="match status" value="1"/>
</dbReference>
<dbReference type="InterPro" id="IPR027417">
    <property type="entry name" value="P-loop_NTPase"/>
</dbReference>
<feature type="binding site" evidence="6">
    <location>
        <begin position="37"/>
        <end position="44"/>
    </location>
    <ligand>
        <name>GTP</name>
        <dbReference type="ChEBI" id="CHEBI:37565"/>
    </ligand>
</feature>
<comment type="catalytic activity">
    <reaction evidence="6">
        <text>sulfate + ATP + H(+) = adenosine 5'-phosphosulfate + diphosphate</text>
        <dbReference type="Rhea" id="RHEA:18133"/>
        <dbReference type="ChEBI" id="CHEBI:15378"/>
        <dbReference type="ChEBI" id="CHEBI:16189"/>
        <dbReference type="ChEBI" id="CHEBI:30616"/>
        <dbReference type="ChEBI" id="CHEBI:33019"/>
        <dbReference type="ChEBI" id="CHEBI:58243"/>
        <dbReference type="EC" id="2.7.7.4"/>
    </reaction>
</comment>
<evidence type="ECO:0000313" key="8">
    <source>
        <dbReference type="EMBL" id="MCH8616090.1"/>
    </source>
</evidence>
<dbReference type="SUPFAM" id="SSF50465">
    <property type="entry name" value="EF-Tu/eEF-1alpha/eIF2-gamma C-terminal domain"/>
    <property type="match status" value="1"/>
</dbReference>
<accession>A0ABS9VMA6</accession>
<dbReference type="InterPro" id="IPR054696">
    <property type="entry name" value="GTP-eEF1A_C"/>
</dbReference>
<gene>
    <name evidence="6 8" type="primary">cysN</name>
    <name evidence="8" type="ORF">LZ016_08265</name>
</gene>
<dbReference type="InterPro" id="IPR044138">
    <property type="entry name" value="CysN_II"/>
</dbReference>
<organism evidence="8 9">
    <name type="scientific">Sphingomonas telluris</name>
    <dbReference type="NCBI Taxonomy" id="2907998"/>
    <lineage>
        <taxon>Bacteria</taxon>
        <taxon>Pseudomonadati</taxon>
        <taxon>Pseudomonadota</taxon>
        <taxon>Alphaproteobacteria</taxon>
        <taxon>Sphingomonadales</taxon>
        <taxon>Sphingomonadaceae</taxon>
        <taxon>Sphingomonas</taxon>
    </lineage>
</organism>
<dbReference type="GO" id="GO:0004781">
    <property type="term" value="F:sulfate adenylyltransferase (ATP) activity"/>
    <property type="evidence" value="ECO:0007669"/>
    <property type="project" value="UniProtKB-EC"/>
</dbReference>
<comment type="caution">
    <text evidence="8">The sequence shown here is derived from an EMBL/GenBank/DDBJ whole genome shotgun (WGS) entry which is preliminary data.</text>
</comment>
<protein>
    <recommendedName>
        <fullName evidence="6">Sulfate adenylyltransferase subunit 1</fullName>
        <ecNumber evidence="6">2.7.7.4</ecNumber>
    </recommendedName>
    <alternativeName>
        <fullName evidence="6">ATP-sulfurylase large subunit</fullName>
    </alternativeName>
    <alternativeName>
        <fullName evidence="6">Sulfate adenylate transferase</fullName>
        <shortName evidence="6">SAT</shortName>
    </alternativeName>
</protein>
<dbReference type="InterPro" id="IPR031157">
    <property type="entry name" value="G_TR_CS"/>
</dbReference>
<evidence type="ECO:0000256" key="3">
    <source>
        <dbReference type="ARBA" id="ARBA00022741"/>
    </source>
</evidence>
<dbReference type="Gene3D" id="3.40.50.300">
    <property type="entry name" value="P-loop containing nucleotide triphosphate hydrolases"/>
    <property type="match status" value="1"/>
</dbReference>
<dbReference type="PROSITE" id="PS51722">
    <property type="entry name" value="G_TR_2"/>
    <property type="match status" value="1"/>
</dbReference>
<comment type="function">
    <text evidence="6">With CysD forms the ATP sulfurylase (ATPS) that catalyzes the adenylation of sulfate producing adenosine 5'-phosphosulfate (APS) and diphosphate, the first enzymatic step in sulfur assimilation pathway. APS synthesis involves the formation of a high-energy phosphoric-sulfuric acid anhydride bond driven by GTP hydrolysis by CysN coupled to ATP hydrolysis by CysD.</text>
</comment>
<dbReference type="CDD" id="cd03695">
    <property type="entry name" value="CysN_NodQ_II"/>
    <property type="match status" value="1"/>
</dbReference>
<comment type="pathway">
    <text evidence="6">Sulfur metabolism; hydrogen sulfide biosynthesis; sulfite from sulfate: step 1/3.</text>
</comment>
<dbReference type="Gene3D" id="2.40.30.10">
    <property type="entry name" value="Translation factors"/>
    <property type="match status" value="2"/>
</dbReference>